<keyword evidence="2" id="KW-1185">Reference proteome</keyword>
<dbReference type="EMBL" id="OZ035827">
    <property type="protein sequence ID" value="CAL1607132.1"/>
    <property type="molecule type" value="Genomic_DNA"/>
</dbReference>
<dbReference type="Proteomes" id="UP001497482">
    <property type="component" value="Chromosome 5"/>
</dbReference>
<gene>
    <name evidence="1" type="ORF">KC01_LOCUS34202</name>
</gene>
<evidence type="ECO:0000313" key="1">
    <source>
        <dbReference type="EMBL" id="CAL1607132.1"/>
    </source>
</evidence>
<protein>
    <submittedName>
        <fullName evidence="1">Uncharacterized protein</fullName>
    </submittedName>
</protein>
<accession>A0AAV2M1B8</accession>
<dbReference type="AlphaFoldDB" id="A0AAV2M1B8"/>
<sequence>MEHHYATHHNLVFMAVYNSSVQCVRFCDPRLYGRTPLSSSPFPLPLPSSHGGGVSSDVPVRAGAVRALPLLRAQTPHRSSQNPGV</sequence>
<organism evidence="1 2">
    <name type="scientific">Knipowitschia caucasica</name>
    <name type="common">Caucasian dwarf goby</name>
    <name type="synonym">Pomatoschistus caucasicus</name>
    <dbReference type="NCBI Taxonomy" id="637954"/>
    <lineage>
        <taxon>Eukaryota</taxon>
        <taxon>Metazoa</taxon>
        <taxon>Chordata</taxon>
        <taxon>Craniata</taxon>
        <taxon>Vertebrata</taxon>
        <taxon>Euteleostomi</taxon>
        <taxon>Actinopterygii</taxon>
        <taxon>Neopterygii</taxon>
        <taxon>Teleostei</taxon>
        <taxon>Neoteleostei</taxon>
        <taxon>Acanthomorphata</taxon>
        <taxon>Gobiaria</taxon>
        <taxon>Gobiiformes</taxon>
        <taxon>Gobioidei</taxon>
        <taxon>Gobiidae</taxon>
        <taxon>Gobiinae</taxon>
        <taxon>Knipowitschia</taxon>
    </lineage>
</organism>
<proteinExistence type="predicted"/>
<evidence type="ECO:0000313" key="2">
    <source>
        <dbReference type="Proteomes" id="UP001497482"/>
    </source>
</evidence>
<name>A0AAV2M1B8_KNICA</name>
<reference evidence="1 2" key="1">
    <citation type="submission" date="2024-04" db="EMBL/GenBank/DDBJ databases">
        <authorList>
            <person name="Waldvogel A.-M."/>
            <person name="Schoenle A."/>
        </authorList>
    </citation>
    <scope>NUCLEOTIDE SEQUENCE [LARGE SCALE GENOMIC DNA]</scope>
</reference>